<dbReference type="AlphaFoldDB" id="A0AAV1S1G8"/>
<protein>
    <submittedName>
        <fullName evidence="2">Uncharacterized protein</fullName>
    </submittedName>
</protein>
<evidence type="ECO:0000313" key="3">
    <source>
        <dbReference type="Proteomes" id="UP001314170"/>
    </source>
</evidence>
<dbReference type="PANTHER" id="PTHR34945">
    <property type="entry name" value="2-OXOGLUTARATE (2OG) AND FE(II)-DEPENDENT OXYGENASE SUPERFAMILY PROTEIN"/>
    <property type="match status" value="1"/>
</dbReference>
<proteinExistence type="predicted"/>
<gene>
    <name evidence="2" type="ORF">DCAF_LOCUS17398</name>
</gene>
<reference evidence="2 3" key="1">
    <citation type="submission" date="2024-01" db="EMBL/GenBank/DDBJ databases">
        <authorList>
            <person name="Waweru B."/>
        </authorList>
    </citation>
    <scope>NUCLEOTIDE SEQUENCE [LARGE SCALE GENOMIC DNA]</scope>
</reference>
<feature type="region of interest" description="Disordered" evidence="1">
    <location>
        <begin position="1"/>
        <end position="26"/>
    </location>
</feature>
<accession>A0AAV1S1G8</accession>
<comment type="caution">
    <text evidence="2">The sequence shown here is derived from an EMBL/GenBank/DDBJ whole genome shotgun (WGS) entry which is preliminary data.</text>
</comment>
<dbReference type="SUPFAM" id="SSF51197">
    <property type="entry name" value="Clavaminate synthase-like"/>
    <property type="match status" value="1"/>
</dbReference>
<keyword evidence="3" id="KW-1185">Reference proteome</keyword>
<evidence type="ECO:0000256" key="1">
    <source>
        <dbReference type="SAM" id="MobiDB-lite"/>
    </source>
</evidence>
<dbReference type="InterPro" id="IPR027443">
    <property type="entry name" value="IPNS-like_sf"/>
</dbReference>
<evidence type="ECO:0000313" key="2">
    <source>
        <dbReference type="EMBL" id="CAK7343608.1"/>
    </source>
</evidence>
<organism evidence="2 3">
    <name type="scientific">Dovyalis caffra</name>
    <dbReference type="NCBI Taxonomy" id="77055"/>
    <lineage>
        <taxon>Eukaryota</taxon>
        <taxon>Viridiplantae</taxon>
        <taxon>Streptophyta</taxon>
        <taxon>Embryophyta</taxon>
        <taxon>Tracheophyta</taxon>
        <taxon>Spermatophyta</taxon>
        <taxon>Magnoliopsida</taxon>
        <taxon>eudicotyledons</taxon>
        <taxon>Gunneridae</taxon>
        <taxon>Pentapetalae</taxon>
        <taxon>rosids</taxon>
        <taxon>fabids</taxon>
        <taxon>Malpighiales</taxon>
        <taxon>Salicaceae</taxon>
        <taxon>Flacourtieae</taxon>
        <taxon>Dovyalis</taxon>
    </lineage>
</organism>
<dbReference type="Gene3D" id="2.60.120.330">
    <property type="entry name" value="B-lactam Antibiotic, Isopenicillin N Synthase, Chain"/>
    <property type="match status" value="1"/>
</dbReference>
<dbReference type="PANTHER" id="PTHR34945:SF4">
    <property type="entry name" value="2-OXOGLUTARATE (2OG) AND FE(II)-DEPENDENT OXYGENASE SUPERFAMILY PROTEIN"/>
    <property type="match status" value="1"/>
</dbReference>
<dbReference type="Proteomes" id="UP001314170">
    <property type="component" value="Unassembled WGS sequence"/>
</dbReference>
<sequence length="312" mass="35665">MSITRSTSELKIPAPPPSPIPTGRGSRSAANEILIEYLEQSLNVPDLALPEPCIPLNKHQNIPVEINYRLLESRDWESKDRLLESVKEFGVFKVIDHGISVEEMGFLVKEADRVFRVMEPKNVGFRRNYQQKEIVWVLSGEERMELAGEFVGAERFRDFSEKMENVASKLEAIAQQLYKFLVENTDKEHFGKTMTMQGKESILSLFRHNHRNDIELEQQMLNEKNRKCSDHILRLHFPTTQSQFSLRTDQGPLCFDAGPDAIVVTVGKHLQKQKACNSAIGLNKLPLSWCRATRGKKSNDEGKKEKGKKDET</sequence>
<name>A0AAV1S1G8_9ROSI</name>
<dbReference type="EMBL" id="CAWUPB010001160">
    <property type="protein sequence ID" value="CAK7343608.1"/>
    <property type="molecule type" value="Genomic_DNA"/>
</dbReference>